<evidence type="ECO:0008006" key="3">
    <source>
        <dbReference type="Google" id="ProtNLM"/>
    </source>
</evidence>
<dbReference type="InterPro" id="IPR011008">
    <property type="entry name" value="Dimeric_a/b-barrel"/>
</dbReference>
<dbReference type="AlphaFoldDB" id="A0A521DLG6"/>
<accession>A0A521DLG6</accession>
<evidence type="ECO:0000313" key="1">
    <source>
        <dbReference type="EMBL" id="SMO72547.1"/>
    </source>
</evidence>
<keyword evidence="2" id="KW-1185">Reference proteome</keyword>
<dbReference type="Proteomes" id="UP000317593">
    <property type="component" value="Unassembled WGS sequence"/>
</dbReference>
<dbReference type="SUPFAM" id="SSF54909">
    <property type="entry name" value="Dimeric alpha+beta barrel"/>
    <property type="match status" value="1"/>
</dbReference>
<sequence length="109" mass="13395">MISRIWRGWTTMEDADEYENLLREKIFPTIADRQVRGYKSIQLFRKNHGDEVEFITIMWFDSWESVKEFAGQNFKRSYVSAVERKILKRYDNRSQHYEVREQFQYSRAI</sequence>
<evidence type="ECO:0000313" key="2">
    <source>
        <dbReference type="Proteomes" id="UP000317593"/>
    </source>
</evidence>
<reference evidence="1 2" key="1">
    <citation type="submission" date="2017-05" db="EMBL/GenBank/DDBJ databases">
        <authorList>
            <person name="Varghese N."/>
            <person name="Submissions S."/>
        </authorList>
    </citation>
    <scope>NUCLEOTIDE SEQUENCE [LARGE SCALE GENOMIC DNA]</scope>
    <source>
        <strain evidence="1 2">DSM 21194</strain>
    </source>
</reference>
<protein>
    <recommendedName>
        <fullName evidence="3">Antibiotic biosynthesis monooxygenase</fullName>
    </recommendedName>
</protein>
<proteinExistence type="predicted"/>
<dbReference type="EMBL" id="FXTH01000011">
    <property type="protein sequence ID" value="SMO72547.1"/>
    <property type="molecule type" value="Genomic_DNA"/>
</dbReference>
<name>A0A521DLG6_9BACT</name>
<dbReference type="RefSeq" id="WP_142714937.1">
    <property type="nucleotide sequence ID" value="NZ_FXTH01000011.1"/>
</dbReference>
<gene>
    <name evidence="1" type="ORF">SAMN06265218_11119</name>
</gene>
<dbReference type="OrthoDB" id="165208at2"/>
<organism evidence="1 2">
    <name type="scientific">Fodinibius sediminis</name>
    <dbReference type="NCBI Taxonomy" id="1214077"/>
    <lineage>
        <taxon>Bacteria</taxon>
        <taxon>Pseudomonadati</taxon>
        <taxon>Balneolota</taxon>
        <taxon>Balneolia</taxon>
        <taxon>Balneolales</taxon>
        <taxon>Balneolaceae</taxon>
        <taxon>Fodinibius</taxon>
    </lineage>
</organism>